<evidence type="ECO:0000313" key="1">
    <source>
        <dbReference type="EMBL" id="MFC7199399.1"/>
    </source>
</evidence>
<protein>
    <submittedName>
        <fullName evidence="1">NRDE family protein</fullName>
    </submittedName>
</protein>
<accession>A0ABD5Z2K4</accession>
<organism evidence="1 2">
    <name type="scientific">Halospeciosus flavus</name>
    <dbReference type="NCBI Taxonomy" id="3032283"/>
    <lineage>
        <taxon>Archaea</taxon>
        <taxon>Methanobacteriati</taxon>
        <taxon>Methanobacteriota</taxon>
        <taxon>Stenosarchaea group</taxon>
        <taxon>Halobacteria</taxon>
        <taxon>Halobacteriales</taxon>
        <taxon>Halobacteriaceae</taxon>
        <taxon>Halospeciosus</taxon>
    </lineage>
</organism>
<reference evidence="1 2" key="1">
    <citation type="journal article" date="2019" name="Int. J. Syst. Evol. Microbiol.">
        <title>The Global Catalogue of Microorganisms (GCM) 10K type strain sequencing project: providing services to taxonomists for standard genome sequencing and annotation.</title>
        <authorList>
            <consortium name="The Broad Institute Genomics Platform"/>
            <consortium name="The Broad Institute Genome Sequencing Center for Infectious Disease"/>
            <person name="Wu L."/>
            <person name="Ma J."/>
        </authorList>
    </citation>
    <scope>NUCLEOTIDE SEQUENCE [LARGE SCALE GENOMIC DNA]</scope>
    <source>
        <strain evidence="1 2">XZGYJ-43</strain>
    </source>
</reference>
<dbReference type="InterPro" id="IPR008551">
    <property type="entry name" value="TANGO2"/>
</dbReference>
<dbReference type="RefSeq" id="WP_279529330.1">
    <property type="nucleotide sequence ID" value="NZ_CP122312.1"/>
</dbReference>
<dbReference type="EMBL" id="JBHTAR010000011">
    <property type="protein sequence ID" value="MFC7199399.1"/>
    <property type="molecule type" value="Genomic_DNA"/>
</dbReference>
<proteinExistence type="predicted"/>
<dbReference type="Proteomes" id="UP001596447">
    <property type="component" value="Unassembled WGS sequence"/>
</dbReference>
<gene>
    <name evidence="1" type="ORF">ACFQJ9_08225</name>
</gene>
<dbReference type="Gene3D" id="3.60.60.10">
    <property type="entry name" value="Penicillin V Acylase, Chain A"/>
    <property type="match status" value="1"/>
</dbReference>
<dbReference type="PANTHER" id="PTHR17985:SF8">
    <property type="entry name" value="TRANSPORT AND GOLGI ORGANIZATION PROTEIN 2 HOMOLOG"/>
    <property type="match status" value="1"/>
</dbReference>
<evidence type="ECO:0000313" key="2">
    <source>
        <dbReference type="Proteomes" id="UP001596447"/>
    </source>
</evidence>
<sequence>MCTLAFAWHAFDDAPLLVAANRDESLGRPSEPPVEREWGRRVLAPKDREAGGTWMGINDAGLFVGVTNLWTDVDGGGERSRGLLVRDALGAADAREARALVREAVDADRYNGFYLVLADARGGTGVDSDSDADAFCCWWDGALHETSFDPGVHVVANEGFDDGDEKSRWVRDALRDCESPEAWRSRARETLRNHEHEVCVHGDDYGTRSSTLLTVDDAGEATVEFADGPPCETTYGDPLSFS</sequence>
<dbReference type="PANTHER" id="PTHR17985">
    <property type="entry name" value="SER/THR-RICH PROTEIN T10 IN DGCR REGION"/>
    <property type="match status" value="1"/>
</dbReference>
<comment type="caution">
    <text evidence="1">The sequence shown here is derived from an EMBL/GenBank/DDBJ whole genome shotgun (WGS) entry which is preliminary data.</text>
</comment>
<dbReference type="AlphaFoldDB" id="A0ABD5Z2K4"/>
<dbReference type="Pfam" id="PF05742">
    <property type="entry name" value="TANGO2"/>
    <property type="match status" value="1"/>
</dbReference>
<name>A0ABD5Z2K4_9EURY</name>
<keyword evidence="2" id="KW-1185">Reference proteome</keyword>